<keyword evidence="7" id="KW-1185">Reference proteome</keyword>
<name>A0ABD4T2Y3_9CYAN</name>
<evidence type="ECO:0000256" key="2">
    <source>
        <dbReference type="ARBA" id="ARBA00022763"/>
    </source>
</evidence>
<organism evidence="6 7">
    <name type="scientific">Lyngbya confervoides BDU141951</name>
    <dbReference type="NCBI Taxonomy" id="1574623"/>
    <lineage>
        <taxon>Bacteria</taxon>
        <taxon>Bacillati</taxon>
        <taxon>Cyanobacteriota</taxon>
        <taxon>Cyanophyceae</taxon>
        <taxon>Oscillatoriophycideae</taxon>
        <taxon>Oscillatoriales</taxon>
        <taxon>Microcoleaceae</taxon>
        <taxon>Lyngbya</taxon>
    </lineage>
</organism>
<dbReference type="EC" id="3.2.2.-" evidence="5"/>
<dbReference type="HAMAP" id="MF_00527">
    <property type="entry name" value="3MGH"/>
    <property type="match status" value="1"/>
</dbReference>
<evidence type="ECO:0000313" key="7">
    <source>
        <dbReference type="Proteomes" id="UP000031561"/>
    </source>
</evidence>
<dbReference type="AlphaFoldDB" id="A0ABD4T2Y3"/>
<dbReference type="EMBL" id="JTHE03000056">
    <property type="protein sequence ID" value="MCM1983121.1"/>
    <property type="molecule type" value="Genomic_DNA"/>
</dbReference>
<protein>
    <recommendedName>
        <fullName evidence="5">Putative 3-methyladenine DNA glycosylase</fullName>
        <ecNumber evidence="5">3.2.2.-</ecNumber>
    </recommendedName>
</protein>
<dbReference type="RefSeq" id="WP_166281979.1">
    <property type="nucleotide sequence ID" value="NZ_JTHE03000056.1"/>
</dbReference>
<dbReference type="SUPFAM" id="SSF50486">
    <property type="entry name" value="FMT C-terminal domain-like"/>
    <property type="match status" value="1"/>
</dbReference>
<evidence type="ECO:0000256" key="3">
    <source>
        <dbReference type="ARBA" id="ARBA00022801"/>
    </source>
</evidence>
<evidence type="ECO:0000256" key="5">
    <source>
        <dbReference type="HAMAP-Rule" id="MF_00527"/>
    </source>
</evidence>
<comment type="similarity">
    <text evidence="1 5">Belongs to the DNA glycosylase MPG family.</text>
</comment>
<proteinExistence type="inferred from homology"/>
<keyword evidence="3 5" id="KW-0378">Hydrolase</keyword>
<reference evidence="6 7" key="1">
    <citation type="journal article" date="2015" name="Genome Announc.">
        <title>Draft Genome Sequence of Filamentous Marine Cyanobacterium Lyngbya confervoides Strain BDU141951.</title>
        <authorList>
            <person name="Chandrababunaidu M.M."/>
            <person name="Sen D."/>
            <person name="Tripathy S."/>
        </authorList>
    </citation>
    <scope>NUCLEOTIDE SEQUENCE [LARGE SCALE GENOMIC DNA]</scope>
    <source>
        <strain evidence="6 7">BDU141951</strain>
    </source>
</reference>
<evidence type="ECO:0000256" key="1">
    <source>
        <dbReference type="ARBA" id="ARBA00009232"/>
    </source>
</evidence>
<dbReference type="InterPro" id="IPR011034">
    <property type="entry name" value="Formyl_transferase-like_C_sf"/>
</dbReference>
<dbReference type="GO" id="GO:0019104">
    <property type="term" value="F:DNA N-glycosylase activity"/>
    <property type="evidence" value="ECO:0007669"/>
    <property type="project" value="UniProtKB-UniRule"/>
</dbReference>
<gene>
    <name evidence="6" type="ORF">QQ91_0009825</name>
</gene>
<sequence>MNDSAWISASWLARSSLAVAPDLIGCTLARQLASGPIYRGLIVETEAYMAGDPACHGYRKQTRRNAPMFGKAGHAYIYLIYGMYHCFNVVTDREGLASAVLIRAILPPTSLPPRPKDLKGKPERYGAGPGKLCRLFHIDRTLSGLPLQPRSGLWLEPRSPDFAQKLTQGGHQIIQTTRIGLSQGQDLPWRWYLNHCQAVSIARKSNQNMG</sequence>
<dbReference type="InterPro" id="IPR003180">
    <property type="entry name" value="MPG"/>
</dbReference>
<keyword evidence="2 5" id="KW-0227">DNA damage</keyword>
<evidence type="ECO:0000313" key="6">
    <source>
        <dbReference type="EMBL" id="MCM1983121.1"/>
    </source>
</evidence>
<dbReference type="InterPro" id="IPR036995">
    <property type="entry name" value="MPG_sf"/>
</dbReference>
<dbReference type="Gene3D" id="3.10.300.10">
    <property type="entry name" value="Methylpurine-DNA glycosylase (MPG)"/>
    <property type="match status" value="1"/>
</dbReference>
<accession>A0ABD4T2Y3</accession>
<dbReference type="PANTHER" id="PTHR10429:SF0">
    <property type="entry name" value="DNA-3-METHYLADENINE GLYCOSYLASE"/>
    <property type="match status" value="1"/>
</dbReference>
<dbReference type="PANTHER" id="PTHR10429">
    <property type="entry name" value="DNA-3-METHYLADENINE GLYCOSYLASE"/>
    <property type="match status" value="1"/>
</dbReference>
<dbReference type="CDD" id="cd00540">
    <property type="entry name" value="AAG"/>
    <property type="match status" value="1"/>
</dbReference>
<evidence type="ECO:0000256" key="4">
    <source>
        <dbReference type="ARBA" id="ARBA00023204"/>
    </source>
</evidence>
<keyword evidence="4 5" id="KW-0234">DNA repair</keyword>
<dbReference type="Proteomes" id="UP000031561">
    <property type="component" value="Unassembled WGS sequence"/>
</dbReference>
<comment type="caution">
    <text evidence="6">The sequence shown here is derived from an EMBL/GenBank/DDBJ whole genome shotgun (WGS) entry which is preliminary data.</text>
</comment>
<dbReference type="GO" id="GO:0006281">
    <property type="term" value="P:DNA repair"/>
    <property type="evidence" value="ECO:0007669"/>
    <property type="project" value="UniProtKB-UniRule"/>
</dbReference>
<dbReference type="Pfam" id="PF02245">
    <property type="entry name" value="Pur_DNA_glyco"/>
    <property type="match status" value="1"/>
</dbReference>
<dbReference type="NCBIfam" id="TIGR00567">
    <property type="entry name" value="3mg"/>
    <property type="match status" value="1"/>
</dbReference>